<protein>
    <submittedName>
        <fullName evidence="1">Uncharacterized protein</fullName>
    </submittedName>
</protein>
<dbReference type="EMBL" id="BTRK01000006">
    <property type="protein sequence ID" value="GMR57550.1"/>
    <property type="molecule type" value="Genomic_DNA"/>
</dbReference>
<sequence length="128" mass="14410">MAVHCHNSVYRCTENTKQMEKNGTMARHSYEDCESTMYECLQIIGESKDVEPCPSMARKMSNQVAGRLSVETYGAAAIEIYPIISKRLVENCNTVAGVEMCLISFDECASNPANREERPEYFNAGRRV</sequence>
<keyword evidence="2" id="KW-1185">Reference proteome</keyword>
<accession>A0AAN5D8E8</accession>
<dbReference type="Proteomes" id="UP001328107">
    <property type="component" value="Unassembled WGS sequence"/>
</dbReference>
<organism evidence="1 2">
    <name type="scientific">Pristionchus mayeri</name>
    <dbReference type="NCBI Taxonomy" id="1317129"/>
    <lineage>
        <taxon>Eukaryota</taxon>
        <taxon>Metazoa</taxon>
        <taxon>Ecdysozoa</taxon>
        <taxon>Nematoda</taxon>
        <taxon>Chromadorea</taxon>
        <taxon>Rhabditida</taxon>
        <taxon>Rhabditina</taxon>
        <taxon>Diplogasteromorpha</taxon>
        <taxon>Diplogasteroidea</taxon>
        <taxon>Neodiplogasteridae</taxon>
        <taxon>Pristionchus</taxon>
    </lineage>
</organism>
<feature type="non-terminal residue" evidence="1">
    <location>
        <position position="128"/>
    </location>
</feature>
<evidence type="ECO:0000313" key="2">
    <source>
        <dbReference type="Proteomes" id="UP001328107"/>
    </source>
</evidence>
<proteinExistence type="predicted"/>
<reference evidence="2" key="1">
    <citation type="submission" date="2022-10" db="EMBL/GenBank/DDBJ databases">
        <title>Genome assembly of Pristionchus species.</title>
        <authorList>
            <person name="Yoshida K."/>
            <person name="Sommer R.J."/>
        </authorList>
    </citation>
    <scope>NUCLEOTIDE SEQUENCE [LARGE SCALE GENOMIC DNA]</scope>
    <source>
        <strain evidence="2">RS5460</strain>
    </source>
</reference>
<dbReference type="AlphaFoldDB" id="A0AAN5D8E8"/>
<comment type="caution">
    <text evidence="1">The sequence shown here is derived from an EMBL/GenBank/DDBJ whole genome shotgun (WGS) entry which is preliminary data.</text>
</comment>
<evidence type="ECO:0000313" key="1">
    <source>
        <dbReference type="EMBL" id="GMR57550.1"/>
    </source>
</evidence>
<gene>
    <name evidence="1" type="ORF">PMAYCL1PPCAC_27745</name>
</gene>
<name>A0AAN5D8E8_9BILA</name>